<protein>
    <submittedName>
        <fullName evidence="2">Uncharacterized protein</fullName>
    </submittedName>
</protein>
<dbReference type="AlphaFoldDB" id="A0A4Z2HWG8"/>
<dbReference type="Proteomes" id="UP000314294">
    <property type="component" value="Unassembled WGS sequence"/>
</dbReference>
<organism evidence="2 3">
    <name type="scientific">Liparis tanakae</name>
    <name type="common">Tanaka's snailfish</name>
    <dbReference type="NCBI Taxonomy" id="230148"/>
    <lineage>
        <taxon>Eukaryota</taxon>
        <taxon>Metazoa</taxon>
        <taxon>Chordata</taxon>
        <taxon>Craniata</taxon>
        <taxon>Vertebrata</taxon>
        <taxon>Euteleostomi</taxon>
        <taxon>Actinopterygii</taxon>
        <taxon>Neopterygii</taxon>
        <taxon>Teleostei</taxon>
        <taxon>Neoteleostei</taxon>
        <taxon>Acanthomorphata</taxon>
        <taxon>Eupercaria</taxon>
        <taxon>Perciformes</taxon>
        <taxon>Cottioidei</taxon>
        <taxon>Cottales</taxon>
        <taxon>Liparidae</taxon>
        <taxon>Liparis</taxon>
    </lineage>
</organism>
<reference evidence="2 3" key="1">
    <citation type="submission" date="2019-03" db="EMBL/GenBank/DDBJ databases">
        <title>First draft genome of Liparis tanakae, snailfish: a comprehensive survey of snailfish specific genes.</title>
        <authorList>
            <person name="Kim W."/>
            <person name="Song I."/>
            <person name="Jeong J.-H."/>
            <person name="Kim D."/>
            <person name="Kim S."/>
            <person name="Ryu S."/>
            <person name="Song J.Y."/>
            <person name="Lee S.K."/>
        </authorList>
    </citation>
    <scope>NUCLEOTIDE SEQUENCE [LARGE SCALE GENOMIC DNA]</scope>
    <source>
        <tissue evidence="2">Muscle</tissue>
    </source>
</reference>
<comment type="caution">
    <text evidence="2">The sequence shown here is derived from an EMBL/GenBank/DDBJ whole genome shotgun (WGS) entry which is preliminary data.</text>
</comment>
<gene>
    <name evidence="2" type="ORF">EYF80_020549</name>
</gene>
<evidence type="ECO:0000313" key="3">
    <source>
        <dbReference type="Proteomes" id="UP000314294"/>
    </source>
</evidence>
<name>A0A4Z2HWG8_9TELE</name>
<proteinExistence type="predicted"/>
<accession>A0A4Z2HWG8</accession>
<evidence type="ECO:0000313" key="2">
    <source>
        <dbReference type="EMBL" id="TNN69232.1"/>
    </source>
</evidence>
<feature type="region of interest" description="Disordered" evidence="1">
    <location>
        <begin position="24"/>
        <end position="59"/>
    </location>
</feature>
<dbReference type="EMBL" id="SRLO01000178">
    <property type="protein sequence ID" value="TNN69232.1"/>
    <property type="molecule type" value="Genomic_DNA"/>
</dbReference>
<keyword evidence="3" id="KW-1185">Reference proteome</keyword>
<sequence length="59" mass="6773">MYQQLEGYTAVTAQVLYSHQQCQIPERRSERKQRNGKVKTHLKSATACHDNGTAHEKDT</sequence>
<evidence type="ECO:0000256" key="1">
    <source>
        <dbReference type="SAM" id="MobiDB-lite"/>
    </source>
</evidence>